<evidence type="ECO:0000256" key="7">
    <source>
        <dbReference type="ARBA" id="ARBA00022692"/>
    </source>
</evidence>
<evidence type="ECO:0000256" key="13">
    <source>
        <dbReference type="RuleBase" id="RU365064"/>
    </source>
</evidence>
<proteinExistence type="inferred from homology"/>
<dbReference type="AlphaFoldDB" id="A0AAV6UV98"/>
<dbReference type="GO" id="GO:0004376">
    <property type="term" value="F:GPI mannosyltransferase activity"/>
    <property type="evidence" value="ECO:0007669"/>
    <property type="project" value="InterPro"/>
</dbReference>
<dbReference type="Proteomes" id="UP000827092">
    <property type="component" value="Unassembled WGS sequence"/>
</dbReference>
<feature type="transmembrane region" description="Helical" evidence="13">
    <location>
        <begin position="353"/>
        <end position="376"/>
    </location>
</feature>
<keyword evidence="4 13" id="KW-0337">GPI-anchor biosynthesis</keyword>
<evidence type="ECO:0000256" key="5">
    <source>
        <dbReference type="ARBA" id="ARBA00022676"/>
    </source>
</evidence>
<comment type="caution">
    <text evidence="15">The sequence shown here is derived from an EMBL/GenBank/DDBJ whole genome shotgun (WGS) entry which is preliminary data.</text>
</comment>
<dbReference type="InterPro" id="IPR007704">
    <property type="entry name" value="PIG-M"/>
</dbReference>
<dbReference type="GO" id="GO:0005789">
    <property type="term" value="C:endoplasmic reticulum membrane"/>
    <property type="evidence" value="ECO:0007669"/>
    <property type="project" value="UniProtKB-SubCell"/>
</dbReference>
<keyword evidence="5 13" id="KW-0328">Glycosyltransferase</keyword>
<evidence type="ECO:0000256" key="14">
    <source>
        <dbReference type="SAM" id="SignalP"/>
    </source>
</evidence>
<comment type="pathway">
    <text evidence="2 13">Glycolipid biosynthesis; glycosylphosphatidylinositol-anchor biosynthesis.</text>
</comment>
<dbReference type="GO" id="GO:0051751">
    <property type="term" value="F:alpha-1,4-mannosyltransferase activity"/>
    <property type="evidence" value="ECO:0007669"/>
    <property type="project" value="InterPro"/>
</dbReference>
<evidence type="ECO:0000256" key="6">
    <source>
        <dbReference type="ARBA" id="ARBA00022679"/>
    </source>
</evidence>
<feature type="transmembrane region" description="Helical" evidence="13">
    <location>
        <begin position="150"/>
        <end position="178"/>
    </location>
</feature>
<dbReference type="PANTHER" id="PTHR12886:SF0">
    <property type="entry name" value="GPI MANNOSYLTRANSFERASE 1"/>
    <property type="match status" value="1"/>
</dbReference>
<evidence type="ECO:0000256" key="10">
    <source>
        <dbReference type="ARBA" id="ARBA00023136"/>
    </source>
</evidence>
<evidence type="ECO:0000256" key="3">
    <source>
        <dbReference type="ARBA" id="ARBA00011071"/>
    </source>
</evidence>
<organism evidence="15 16">
    <name type="scientific">Oedothorax gibbosus</name>
    <dbReference type="NCBI Taxonomy" id="931172"/>
    <lineage>
        <taxon>Eukaryota</taxon>
        <taxon>Metazoa</taxon>
        <taxon>Ecdysozoa</taxon>
        <taxon>Arthropoda</taxon>
        <taxon>Chelicerata</taxon>
        <taxon>Arachnida</taxon>
        <taxon>Araneae</taxon>
        <taxon>Araneomorphae</taxon>
        <taxon>Entelegynae</taxon>
        <taxon>Araneoidea</taxon>
        <taxon>Linyphiidae</taxon>
        <taxon>Erigoninae</taxon>
        <taxon>Oedothorax</taxon>
    </lineage>
</organism>
<feature type="transmembrane region" description="Helical" evidence="13">
    <location>
        <begin position="199"/>
        <end position="225"/>
    </location>
</feature>
<evidence type="ECO:0000256" key="8">
    <source>
        <dbReference type="ARBA" id="ARBA00022824"/>
    </source>
</evidence>
<feature type="signal peptide" evidence="14">
    <location>
        <begin position="1"/>
        <end position="18"/>
    </location>
</feature>
<evidence type="ECO:0000313" key="16">
    <source>
        <dbReference type="Proteomes" id="UP000827092"/>
    </source>
</evidence>
<name>A0AAV6UV98_9ARAC</name>
<evidence type="ECO:0000256" key="9">
    <source>
        <dbReference type="ARBA" id="ARBA00022989"/>
    </source>
</evidence>
<feature type="transmembrane region" description="Helical" evidence="13">
    <location>
        <begin position="111"/>
        <end position="144"/>
    </location>
</feature>
<gene>
    <name evidence="15" type="ORF">JTE90_021251</name>
</gene>
<keyword evidence="9 13" id="KW-1133">Transmembrane helix</keyword>
<comment type="caution">
    <text evidence="13">Lacks conserved residue(s) required for the propagation of feature annotation.</text>
</comment>
<dbReference type="EMBL" id="JAFNEN010000246">
    <property type="protein sequence ID" value="KAG8188230.1"/>
    <property type="molecule type" value="Genomic_DNA"/>
</dbReference>
<evidence type="ECO:0000256" key="1">
    <source>
        <dbReference type="ARBA" id="ARBA00004477"/>
    </source>
</evidence>
<dbReference type="GO" id="GO:1990529">
    <property type="term" value="C:glycosylphosphatidylinositol-mannosyltransferase I complex"/>
    <property type="evidence" value="ECO:0007669"/>
    <property type="project" value="TreeGrafter"/>
</dbReference>
<comment type="similarity">
    <text evidence="3 13">Belongs to the PIGM family.</text>
</comment>
<feature type="transmembrane region" description="Helical" evidence="13">
    <location>
        <begin position="326"/>
        <end position="346"/>
    </location>
</feature>
<comment type="function">
    <text evidence="11 13">Catalytic subunit of the glycosylphosphatidylinositol-mannosyltransferase I complex which catalyzes the transfer of the first mannose, via an alpha-1,4 bond from a dolichol-phosphate-mannose (Dol-P-Man) to the glucosaminyl acyl phosphatidylinositol (GlcN-(acyl)PI) intermediate to generate alpha-D-Man-(1-&gt;4)-alpha-D-GlcN-(1-&gt;6)-(1-radyl,2-acyl-sn-glycero-3-phospho)-2-acyl-inositol and participates in the sixth step of the glycosylphosphatidylinositol-anchor biosynthesis.</text>
</comment>
<dbReference type="PANTHER" id="PTHR12886">
    <property type="entry name" value="PIG-M MANNOSYLTRANSFERASE"/>
    <property type="match status" value="1"/>
</dbReference>
<keyword evidence="16" id="KW-1185">Reference proteome</keyword>
<evidence type="ECO:0000256" key="12">
    <source>
        <dbReference type="ARBA" id="ARBA00093608"/>
    </source>
</evidence>
<sequence length="386" mass="42546">MELRWHCVAAFSLRLALASWGCVQDAAFAVRYTDVDYRVFSDAALHLWRGESPFLRPTYRYTPLVAVLLLPNAFLLPAFGKLLFSLADVLAGVLIHDIVRRQRTHDPLTCALFWLYCPLPAVLSTRGSCESLVTLLVLTCVWLVQGQRPVLAGLVFGLAVHFKIYPCIYAASLYFALTPGYERRSTGLTLLLRPSRRKVAFAAAAALGFLVPTLGSAWACGGAYVREALLHHVTRKDIRHNFSPFFYPLYLLEARPAPFVAYAGFALQAALVFACSLRVRPLPAALFLQTWLFVSLNKVCTSQYFAWPLCLLPLAWPRGAGRREGAWALAAWAGAQGAWLAAAHALEFGGRHVFAPVSAAALLLFAVHAALAALYARRTLLEEKAD</sequence>
<evidence type="ECO:0000256" key="4">
    <source>
        <dbReference type="ARBA" id="ARBA00022502"/>
    </source>
</evidence>
<evidence type="ECO:0000313" key="15">
    <source>
        <dbReference type="EMBL" id="KAG8188230.1"/>
    </source>
</evidence>
<keyword evidence="6 13" id="KW-0808">Transferase</keyword>
<keyword evidence="14" id="KW-0732">Signal</keyword>
<dbReference type="GO" id="GO:0006506">
    <property type="term" value="P:GPI anchor biosynthetic process"/>
    <property type="evidence" value="ECO:0007669"/>
    <property type="project" value="UniProtKB-KW"/>
</dbReference>
<keyword evidence="7 13" id="KW-0812">Transmembrane</keyword>
<keyword evidence="10 13" id="KW-0472">Membrane</keyword>
<evidence type="ECO:0000256" key="11">
    <source>
        <dbReference type="ARBA" id="ARBA00093408"/>
    </source>
</evidence>
<evidence type="ECO:0000256" key="2">
    <source>
        <dbReference type="ARBA" id="ARBA00004687"/>
    </source>
</evidence>
<protein>
    <recommendedName>
        <fullName evidence="12 13">GPI alpha-1,4-mannosyltransferase I, catalytic subunit</fullName>
        <ecNumber evidence="13">2.4.1.-</ecNumber>
    </recommendedName>
    <alternativeName>
        <fullName evidence="13">GPI mannosyltransferase I</fullName>
    </alternativeName>
</protein>
<dbReference type="EC" id="2.4.1.-" evidence="13"/>
<feature type="chain" id="PRO_5043507373" description="GPI alpha-1,4-mannosyltransferase I, catalytic subunit" evidence="14">
    <location>
        <begin position="19"/>
        <end position="386"/>
    </location>
</feature>
<dbReference type="Pfam" id="PF05007">
    <property type="entry name" value="Mannosyl_trans"/>
    <property type="match status" value="1"/>
</dbReference>
<accession>A0AAV6UV98</accession>
<comment type="subcellular location">
    <subcellularLocation>
        <location evidence="1 13">Endoplasmic reticulum membrane</location>
        <topology evidence="1 13">Multi-pass membrane protein</topology>
    </subcellularLocation>
</comment>
<keyword evidence="8 13" id="KW-0256">Endoplasmic reticulum</keyword>
<reference evidence="15 16" key="1">
    <citation type="journal article" date="2022" name="Nat. Ecol. Evol.">
        <title>A masculinizing supergene underlies an exaggerated male reproductive morph in a spider.</title>
        <authorList>
            <person name="Hendrickx F."/>
            <person name="De Corte Z."/>
            <person name="Sonet G."/>
            <person name="Van Belleghem S.M."/>
            <person name="Kostlbacher S."/>
            <person name="Vangestel C."/>
        </authorList>
    </citation>
    <scope>NUCLEOTIDE SEQUENCE [LARGE SCALE GENOMIC DNA]</scope>
    <source>
        <strain evidence="15">W744_W776</strain>
    </source>
</reference>